<gene>
    <name evidence="7" type="ORF">DB32_005769</name>
</gene>
<accession>A0A0F6YKV9</accession>
<keyword evidence="3" id="KW-0378">Hydrolase</keyword>
<dbReference type="AlphaFoldDB" id="A0A0F6YKV9"/>
<evidence type="ECO:0000256" key="1">
    <source>
        <dbReference type="ARBA" id="ARBA00011063"/>
    </source>
</evidence>
<evidence type="ECO:0000256" key="2">
    <source>
        <dbReference type="ARBA" id="ARBA00013064"/>
    </source>
</evidence>
<feature type="domain" description="Phosphotyrosine protein phosphatase I" evidence="6">
    <location>
        <begin position="10"/>
        <end position="158"/>
    </location>
</feature>
<evidence type="ECO:0000256" key="5">
    <source>
        <dbReference type="PIRSR" id="PIRSR617867-1"/>
    </source>
</evidence>
<dbReference type="PRINTS" id="PR00719">
    <property type="entry name" value="LMWPTPASE"/>
</dbReference>
<reference evidence="7 8" key="1">
    <citation type="submission" date="2015-03" db="EMBL/GenBank/DDBJ databases">
        <title>Genome assembly of Sandaracinus amylolyticus DSM 53668.</title>
        <authorList>
            <person name="Sharma G."/>
            <person name="Subramanian S."/>
        </authorList>
    </citation>
    <scope>NUCLEOTIDE SEQUENCE [LARGE SCALE GENOMIC DNA]</scope>
    <source>
        <strain evidence="7 8">DSM 53668</strain>
    </source>
</reference>
<evidence type="ECO:0000259" key="6">
    <source>
        <dbReference type="SMART" id="SM00226"/>
    </source>
</evidence>
<dbReference type="STRING" id="927083.DB32_005769"/>
<dbReference type="InterPro" id="IPR036196">
    <property type="entry name" value="Ptyr_pPase_sf"/>
</dbReference>
<name>A0A0F6YKV9_9BACT</name>
<dbReference type="KEGG" id="samy:DB32_005769"/>
<dbReference type="Pfam" id="PF01451">
    <property type="entry name" value="LMWPc"/>
    <property type="match status" value="1"/>
</dbReference>
<dbReference type="InterPro" id="IPR050438">
    <property type="entry name" value="LMW_PTPase"/>
</dbReference>
<comment type="similarity">
    <text evidence="1">Belongs to the low molecular weight phosphotyrosine protein phosphatase family.</text>
</comment>
<sequence>MTTMAKSGVVRVCFVCLGNICRSPTAEAVFRRDVEAAGIAHRFEIDSAGTGDWHVGELAHPRTRATAEQHGIAITHRAQRFTSADFARFDWIVAMDRGNVQALRDLAPDDGARAKIHMFRAWESDAPLHAEVPDPYYSGQFDLVLEICERASAGLLAHLRAKHGI</sequence>
<evidence type="ECO:0000313" key="8">
    <source>
        <dbReference type="Proteomes" id="UP000034883"/>
    </source>
</evidence>
<dbReference type="GO" id="GO:0004725">
    <property type="term" value="F:protein tyrosine phosphatase activity"/>
    <property type="evidence" value="ECO:0007669"/>
    <property type="project" value="UniProtKB-EC"/>
</dbReference>
<protein>
    <recommendedName>
        <fullName evidence="2">protein-tyrosine-phosphatase</fullName>
        <ecNumber evidence="2">3.1.3.48</ecNumber>
    </recommendedName>
</protein>
<dbReference type="SUPFAM" id="SSF52788">
    <property type="entry name" value="Phosphotyrosine protein phosphatases I"/>
    <property type="match status" value="1"/>
</dbReference>
<dbReference type="InterPro" id="IPR023485">
    <property type="entry name" value="Ptyr_pPase"/>
</dbReference>
<evidence type="ECO:0000256" key="4">
    <source>
        <dbReference type="ARBA" id="ARBA00022912"/>
    </source>
</evidence>
<keyword evidence="4" id="KW-0904">Protein phosphatase</keyword>
<evidence type="ECO:0000313" key="7">
    <source>
        <dbReference type="EMBL" id="AKF08620.1"/>
    </source>
</evidence>
<dbReference type="EMBL" id="CP011125">
    <property type="protein sequence ID" value="AKF08620.1"/>
    <property type="molecule type" value="Genomic_DNA"/>
</dbReference>
<organism evidence="7 8">
    <name type="scientific">Sandaracinus amylolyticus</name>
    <dbReference type="NCBI Taxonomy" id="927083"/>
    <lineage>
        <taxon>Bacteria</taxon>
        <taxon>Pseudomonadati</taxon>
        <taxon>Myxococcota</taxon>
        <taxon>Polyangia</taxon>
        <taxon>Polyangiales</taxon>
        <taxon>Sandaracinaceae</taxon>
        <taxon>Sandaracinus</taxon>
    </lineage>
</organism>
<dbReference type="PANTHER" id="PTHR11717">
    <property type="entry name" value="LOW MOLECULAR WEIGHT PROTEIN TYROSINE PHOSPHATASE"/>
    <property type="match status" value="1"/>
</dbReference>
<dbReference type="PANTHER" id="PTHR11717:SF7">
    <property type="entry name" value="LOW MOLECULAR WEIGHT PHOSPHOTYROSINE PROTEIN PHOSPHATASE"/>
    <property type="match status" value="1"/>
</dbReference>
<feature type="active site" evidence="5">
    <location>
        <position position="22"/>
    </location>
</feature>
<dbReference type="Proteomes" id="UP000034883">
    <property type="component" value="Chromosome"/>
</dbReference>
<feature type="active site" description="Nucleophile" evidence="5">
    <location>
        <position position="16"/>
    </location>
</feature>
<keyword evidence="8" id="KW-1185">Reference proteome</keyword>
<dbReference type="EC" id="3.1.3.48" evidence="2"/>
<dbReference type="CDD" id="cd16343">
    <property type="entry name" value="LMWPTP"/>
    <property type="match status" value="1"/>
</dbReference>
<dbReference type="InterPro" id="IPR017867">
    <property type="entry name" value="Tyr_phospatase_low_mol_wt"/>
</dbReference>
<proteinExistence type="inferred from homology"/>
<feature type="active site" description="Proton donor" evidence="5">
    <location>
        <position position="134"/>
    </location>
</feature>
<dbReference type="SMART" id="SM00226">
    <property type="entry name" value="LMWPc"/>
    <property type="match status" value="1"/>
</dbReference>
<dbReference type="Gene3D" id="3.40.50.2300">
    <property type="match status" value="1"/>
</dbReference>
<evidence type="ECO:0000256" key="3">
    <source>
        <dbReference type="ARBA" id="ARBA00022801"/>
    </source>
</evidence>